<gene>
    <name evidence="1" type="ORF">RDI58_001725</name>
</gene>
<name>A0AAN8YQG6_SOLBU</name>
<dbReference type="Proteomes" id="UP001371456">
    <property type="component" value="Unassembled WGS sequence"/>
</dbReference>
<evidence type="ECO:0008006" key="3">
    <source>
        <dbReference type="Google" id="ProtNLM"/>
    </source>
</evidence>
<keyword evidence="2" id="KW-1185">Reference proteome</keyword>
<sequence length="67" mass="7784">METRRATVQANVIVRHCFIEVNQVADALAKYCLYNKDVLIFDPKDFPKDATGPYTLAKFRMPSIRHR</sequence>
<protein>
    <recommendedName>
        <fullName evidence="3">RNase H type-1 domain-containing protein</fullName>
    </recommendedName>
</protein>
<comment type="caution">
    <text evidence="1">The sequence shown here is derived from an EMBL/GenBank/DDBJ whole genome shotgun (WGS) entry which is preliminary data.</text>
</comment>
<organism evidence="1 2">
    <name type="scientific">Solanum bulbocastanum</name>
    <name type="common">Wild potato</name>
    <dbReference type="NCBI Taxonomy" id="147425"/>
    <lineage>
        <taxon>Eukaryota</taxon>
        <taxon>Viridiplantae</taxon>
        <taxon>Streptophyta</taxon>
        <taxon>Embryophyta</taxon>
        <taxon>Tracheophyta</taxon>
        <taxon>Spermatophyta</taxon>
        <taxon>Magnoliopsida</taxon>
        <taxon>eudicotyledons</taxon>
        <taxon>Gunneridae</taxon>
        <taxon>Pentapetalae</taxon>
        <taxon>asterids</taxon>
        <taxon>lamiids</taxon>
        <taxon>Solanales</taxon>
        <taxon>Solanaceae</taxon>
        <taxon>Solanoideae</taxon>
        <taxon>Solaneae</taxon>
        <taxon>Solanum</taxon>
    </lineage>
</organism>
<dbReference type="AlphaFoldDB" id="A0AAN8YQG6"/>
<proteinExistence type="predicted"/>
<evidence type="ECO:0000313" key="1">
    <source>
        <dbReference type="EMBL" id="KAK6803941.1"/>
    </source>
</evidence>
<accession>A0AAN8YQG6</accession>
<reference evidence="1 2" key="1">
    <citation type="submission" date="2024-02" db="EMBL/GenBank/DDBJ databases">
        <title>de novo genome assembly of Solanum bulbocastanum strain 11H21.</title>
        <authorList>
            <person name="Hosaka A.J."/>
        </authorList>
    </citation>
    <scope>NUCLEOTIDE SEQUENCE [LARGE SCALE GENOMIC DNA]</scope>
    <source>
        <tissue evidence="1">Young leaves</tissue>
    </source>
</reference>
<dbReference type="EMBL" id="JBANQN010000001">
    <property type="protein sequence ID" value="KAK6803941.1"/>
    <property type="molecule type" value="Genomic_DNA"/>
</dbReference>
<evidence type="ECO:0000313" key="2">
    <source>
        <dbReference type="Proteomes" id="UP001371456"/>
    </source>
</evidence>